<keyword evidence="8" id="KW-1185">Reference proteome</keyword>
<dbReference type="InterPro" id="IPR011989">
    <property type="entry name" value="ARM-like"/>
</dbReference>
<dbReference type="EnsemblMetazoa" id="XM_022811797">
    <property type="protein sequence ID" value="XP_022667532"/>
    <property type="gene ID" value="LOC111253014"/>
</dbReference>
<keyword evidence="4" id="KW-0539">Nucleus</keyword>
<name>A0A7M7MIL5_VARDE</name>
<evidence type="ECO:0000313" key="7">
    <source>
        <dbReference type="EnsemblMetazoa" id="XP_022667533"/>
    </source>
</evidence>
<dbReference type="GO" id="GO:0000785">
    <property type="term" value="C:chromatin"/>
    <property type="evidence" value="ECO:0007669"/>
    <property type="project" value="TreeGrafter"/>
</dbReference>
<dbReference type="CTD" id="36286"/>
<accession>A0A7M7MIL5</accession>
<feature type="compositionally biased region" description="Polar residues" evidence="6">
    <location>
        <begin position="1348"/>
        <end position="1366"/>
    </location>
</feature>
<evidence type="ECO:0000256" key="4">
    <source>
        <dbReference type="ARBA" id="ARBA00023242"/>
    </source>
</evidence>
<keyword evidence="2" id="KW-0132">Cell division</keyword>
<feature type="region of interest" description="Disordered" evidence="6">
    <location>
        <begin position="1348"/>
        <end position="1378"/>
    </location>
</feature>
<evidence type="ECO:0000256" key="2">
    <source>
        <dbReference type="ARBA" id="ARBA00022618"/>
    </source>
</evidence>
<dbReference type="EnsemblMetazoa" id="XM_022811798">
    <property type="protein sequence ID" value="XP_022667533"/>
    <property type="gene ID" value="LOC111253014"/>
</dbReference>
<dbReference type="InterPro" id="IPR016024">
    <property type="entry name" value="ARM-type_fold"/>
</dbReference>
<evidence type="ECO:0008006" key="9">
    <source>
        <dbReference type="Google" id="ProtNLM"/>
    </source>
</evidence>
<organism evidence="7 8">
    <name type="scientific">Varroa destructor</name>
    <name type="common">Honeybee mite</name>
    <dbReference type="NCBI Taxonomy" id="109461"/>
    <lineage>
        <taxon>Eukaryota</taxon>
        <taxon>Metazoa</taxon>
        <taxon>Ecdysozoa</taxon>
        <taxon>Arthropoda</taxon>
        <taxon>Chelicerata</taxon>
        <taxon>Arachnida</taxon>
        <taxon>Acari</taxon>
        <taxon>Parasitiformes</taxon>
        <taxon>Mesostigmata</taxon>
        <taxon>Gamasina</taxon>
        <taxon>Dermanyssoidea</taxon>
        <taxon>Varroidae</taxon>
        <taxon>Varroa</taxon>
    </lineage>
</organism>
<dbReference type="KEGG" id="vde:111253014"/>
<dbReference type="RefSeq" id="XP_022667532.1">
    <property type="nucleotide sequence ID" value="XM_022811797.1"/>
</dbReference>
<dbReference type="OMA" id="YPPAYNM"/>
<comment type="subcellular location">
    <subcellularLocation>
        <location evidence="1">Nucleus</location>
    </subcellularLocation>
</comment>
<dbReference type="Pfam" id="PF20168">
    <property type="entry name" value="PDS5"/>
    <property type="match status" value="1"/>
</dbReference>
<dbReference type="PANTHER" id="PTHR12663:SF0">
    <property type="entry name" value="PRECOCIOUS DISSOCIATION OF SISTERS 5, ISOFORM A"/>
    <property type="match status" value="1"/>
</dbReference>
<sequence>MASTQMRIVYPPGVKDIYAELPEDDLARRLKECAQAFQNLNQEDDNSRYSELALHLASEFFLEHHSRDVRLLVACCIADVFRVFAPEAPYKDPEQLRAIFEFFIQQLQGLKDPKNPTFKRYFYLLENLAWVKTFNICLDLECNQTIICNLYTLILGIVNDYHSAKVRSFMVEMLCPLINEADGVSQKLLDTLLAYIVPPKKSSHKVASQLSREILKKTSSALEQHLHLFFNNYLVLGKTGGSTLIPSMYDIIYELSHILPQAMAGVLPQLEMKLKCKENNERLEVTKLVARMFSEKNSELAGQYPALWNALVGRFNDIKLQVRMRCVQYSMHFLLNQPSLRNDITQALKTRQHDPNESVRFEVVMAIVEAAKKNFESVSIELLNIVKERTLDKNFKVRREALLGLAHIYKNLTCGSHETEDPNIVACVAWIKDKVLHVYYQSELEDRLIVERILHTCLVPYQLSYDLRTFKLYQLFVTCDEHAVKALIEILKCQCAIRQQIKQVVHLLGSGPMDSEKQEELMKRVQHMSRNLPEPVRAQEYLVRFTDLLRVNPAIYQHMVLILDGGASCAEAEKSVKEVLKSLGLPVQTNSFFVTIKQMLERVAPVVVDSAGIKQILGYVQDSLQGTGEIDIQCNVPQSAYRGLELLHTLSGVFPNAFMNEEIFETIYHFLGFDCSRTQVQVLLVLSNVGKDLETHFPNIAQRLQPVVQNFVENGTPKQAKYAVQCLYNMVFHKERVLGVVIDHLKQHLTLASANFETALVSLGHIALLLPETFYQQMKSVVSKVVVKELLMLDQEEARMSELQWCEYEALPHETRCKLAGIKMIGRWLVGLSNMHQAQQQGNSQLPEQETEVEQSTQALTANAASTLRLLITMLKNQGDLMEREHVSDCEKSYLRLWAAAAILKVCSCTVYADVITQPQFQRLVGVITDPVDEVRERFSAKLHKRLMSLQLPLQFMALLSYGGIEQRRPLKAKMRHYLLANIQRRREYLKANPIAASPKLLTVLPDYVVVYVIHLMAHDPLYEEPADVEALNRIKECLWFQLEPHCSKNDNYSFSYFKKLLEGIKRSKDRQNPTNEAANHRLYAVCDLTLALIMSKTANFGLREVPQEARLPAKLFVLPDKSTPYNTKYYLPPELGFAPPRKIQDTSNRMVATSAVTASGVGSKKDTQQHQQQQQATAVATRAAVAAATTVTQQQSGSGVGLEATLDGNQVNIIGQQPGGTLMQLQQVTVPTEVALQSMAQGQVATIQMQTSQSTPTGGTKRSLDASSMVPLQQMQGSASILITTDGSHQQIAQVEQQQQLHHHLQVTTIQVDQQQASGNMHLLTPDGASSVKRLCVEATTGGISQIQPSVQDNNSANQIDQSHQVGKRMTRSSHVQ</sequence>
<dbReference type="GO" id="GO:0051301">
    <property type="term" value="P:cell division"/>
    <property type="evidence" value="ECO:0007669"/>
    <property type="project" value="UniProtKB-KW"/>
</dbReference>
<dbReference type="CDD" id="cd19953">
    <property type="entry name" value="PDS5"/>
    <property type="match status" value="1"/>
</dbReference>
<dbReference type="InParanoid" id="A0A7M7MIL5"/>
<evidence type="ECO:0000256" key="6">
    <source>
        <dbReference type="SAM" id="MobiDB-lite"/>
    </source>
</evidence>
<keyword evidence="5" id="KW-0131">Cell cycle</keyword>
<dbReference type="GO" id="GO:0007064">
    <property type="term" value="P:mitotic sister chromatid cohesion"/>
    <property type="evidence" value="ECO:0007669"/>
    <property type="project" value="InterPro"/>
</dbReference>
<dbReference type="RefSeq" id="XP_022667533.1">
    <property type="nucleotide sequence ID" value="XM_022811798.1"/>
</dbReference>
<evidence type="ECO:0000313" key="8">
    <source>
        <dbReference type="Proteomes" id="UP000594260"/>
    </source>
</evidence>
<feature type="compositionally biased region" description="Basic residues" evidence="6">
    <location>
        <begin position="1367"/>
        <end position="1378"/>
    </location>
</feature>
<evidence type="ECO:0000256" key="1">
    <source>
        <dbReference type="ARBA" id="ARBA00004123"/>
    </source>
</evidence>
<dbReference type="SUPFAM" id="SSF48371">
    <property type="entry name" value="ARM repeat"/>
    <property type="match status" value="1"/>
</dbReference>
<dbReference type="GO" id="GO:0005634">
    <property type="term" value="C:nucleus"/>
    <property type="evidence" value="ECO:0007669"/>
    <property type="project" value="UniProtKB-SubCell"/>
</dbReference>
<keyword evidence="3" id="KW-0498">Mitosis</keyword>
<proteinExistence type="predicted"/>
<reference evidence="7" key="1">
    <citation type="submission" date="2021-01" db="UniProtKB">
        <authorList>
            <consortium name="EnsemblMetazoa"/>
        </authorList>
    </citation>
    <scope>IDENTIFICATION</scope>
</reference>
<dbReference type="FunCoup" id="A0A7M7MIL5">
    <property type="interactions" value="1911"/>
</dbReference>
<dbReference type="OrthoDB" id="200660at2759"/>
<dbReference type="Proteomes" id="UP000594260">
    <property type="component" value="Unplaced"/>
</dbReference>
<dbReference type="PANTHER" id="PTHR12663">
    <property type="entry name" value="ANDROGEN INDUCED INHIBITOR OF PROLIFERATION AS3 / PDS5-RELATED"/>
    <property type="match status" value="1"/>
</dbReference>
<dbReference type="InterPro" id="IPR039776">
    <property type="entry name" value="Pds5"/>
</dbReference>
<dbReference type="GO" id="GO:0006281">
    <property type="term" value="P:DNA repair"/>
    <property type="evidence" value="ECO:0007669"/>
    <property type="project" value="TreeGrafter"/>
</dbReference>
<dbReference type="GeneID" id="111253014"/>
<evidence type="ECO:0000256" key="3">
    <source>
        <dbReference type="ARBA" id="ARBA00022776"/>
    </source>
</evidence>
<dbReference type="Gene3D" id="1.25.10.10">
    <property type="entry name" value="Leucine-rich Repeat Variant"/>
    <property type="match status" value="1"/>
</dbReference>
<evidence type="ECO:0000256" key="5">
    <source>
        <dbReference type="ARBA" id="ARBA00023306"/>
    </source>
</evidence>
<protein>
    <recommendedName>
        <fullName evidence="9">Sister chromatid cohesion protein PDS5 homolog B</fullName>
    </recommendedName>
</protein>